<name>A0A8S4QI42_9NEOP</name>
<reference evidence="1" key="1">
    <citation type="submission" date="2022-03" db="EMBL/GenBank/DDBJ databases">
        <authorList>
            <person name="Lindestad O."/>
        </authorList>
    </citation>
    <scope>NUCLEOTIDE SEQUENCE</scope>
</reference>
<keyword evidence="2" id="KW-1185">Reference proteome</keyword>
<dbReference type="AlphaFoldDB" id="A0A8S4QI42"/>
<protein>
    <submittedName>
        <fullName evidence="1">Jg27311 protein</fullName>
    </submittedName>
</protein>
<feature type="non-terminal residue" evidence="1">
    <location>
        <position position="52"/>
    </location>
</feature>
<dbReference type="Proteomes" id="UP000838756">
    <property type="component" value="Unassembled WGS sequence"/>
</dbReference>
<proteinExistence type="predicted"/>
<sequence>MGPKLGEPIDVGLPRCWNGELTPENKGLVDLQKGGRIRRVAVTCWTQAAQDR</sequence>
<comment type="caution">
    <text evidence="1">The sequence shown here is derived from an EMBL/GenBank/DDBJ whole genome shotgun (WGS) entry which is preliminary data.</text>
</comment>
<evidence type="ECO:0000313" key="1">
    <source>
        <dbReference type="EMBL" id="CAH2211253.1"/>
    </source>
</evidence>
<accession>A0A8S4QI42</accession>
<gene>
    <name evidence="1" type="primary">jg27311</name>
    <name evidence="1" type="ORF">PAEG_LOCUS3084</name>
</gene>
<evidence type="ECO:0000313" key="2">
    <source>
        <dbReference type="Proteomes" id="UP000838756"/>
    </source>
</evidence>
<organism evidence="1 2">
    <name type="scientific">Pararge aegeria aegeria</name>
    <dbReference type="NCBI Taxonomy" id="348720"/>
    <lineage>
        <taxon>Eukaryota</taxon>
        <taxon>Metazoa</taxon>
        <taxon>Ecdysozoa</taxon>
        <taxon>Arthropoda</taxon>
        <taxon>Hexapoda</taxon>
        <taxon>Insecta</taxon>
        <taxon>Pterygota</taxon>
        <taxon>Neoptera</taxon>
        <taxon>Endopterygota</taxon>
        <taxon>Lepidoptera</taxon>
        <taxon>Glossata</taxon>
        <taxon>Ditrysia</taxon>
        <taxon>Papilionoidea</taxon>
        <taxon>Nymphalidae</taxon>
        <taxon>Satyrinae</taxon>
        <taxon>Satyrini</taxon>
        <taxon>Parargina</taxon>
        <taxon>Pararge</taxon>
    </lineage>
</organism>
<dbReference type="EMBL" id="CAKXAJ010009655">
    <property type="protein sequence ID" value="CAH2211253.1"/>
    <property type="molecule type" value="Genomic_DNA"/>
</dbReference>